<dbReference type="InterPro" id="IPR029044">
    <property type="entry name" value="Nucleotide-diphossugar_trans"/>
</dbReference>
<dbReference type="RefSeq" id="WP_005586335.1">
    <property type="nucleotide sequence ID" value="NZ_LT669839.1"/>
</dbReference>
<evidence type="ECO:0000256" key="6">
    <source>
        <dbReference type="ARBA" id="ARBA00023134"/>
    </source>
</evidence>
<keyword evidence="11" id="KW-1185">Reference proteome</keyword>
<dbReference type="HOGENOM" id="CLU_055597_2_1_9"/>
<gene>
    <name evidence="8 10" type="primary">mobA</name>
    <name evidence="10" type="ORF">CUESP1_2855</name>
</gene>
<keyword evidence="6 8" id="KW-0342">GTP-binding</keyword>
<sequence length="201" mass="23419">MKKFGTAVILAGGKSTRMGFDKQLLKINERRLIDNLRRKLNKMFDDIVVVTNRSEYYLGFPDKITKDIIVGKGPLSGIHAGLKASYSQYVYFVACDMPNINLNYIEYMKKELKDLKVKACVTRYGEWIEPFNAFYSKNMIEDIEEYLSNNGRSVNSLISKLPIHYIEEEKAREFSPNWDMFLNLNTKEELNDYLKIINSQN</sequence>
<evidence type="ECO:0000256" key="8">
    <source>
        <dbReference type="HAMAP-Rule" id="MF_00316"/>
    </source>
</evidence>
<dbReference type="GO" id="GO:0046872">
    <property type="term" value="F:metal ion binding"/>
    <property type="evidence" value="ECO:0007669"/>
    <property type="project" value="UniProtKB-KW"/>
</dbReference>
<dbReference type="GO" id="GO:0005525">
    <property type="term" value="F:GTP binding"/>
    <property type="evidence" value="ECO:0007669"/>
    <property type="project" value="UniProtKB-UniRule"/>
</dbReference>
<feature type="binding site" evidence="8">
    <location>
        <position position="22"/>
    </location>
    <ligand>
        <name>GTP</name>
        <dbReference type="ChEBI" id="CHEBI:37565"/>
    </ligand>
</feature>
<dbReference type="CDD" id="cd02503">
    <property type="entry name" value="MobA"/>
    <property type="match status" value="1"/>
</dbReference>
<name>M1ZKX4_9FIRM</name>
<accession>M1ZKX4</accession>
<dbReference type="SUPFAM" id="SSF53448">
    <property type="entry name" value="Nucleotide-diphospho-sugar transferases"/>
    <property type="match status" value="1"/>
</dbReference>
<dbReference type="GO" id="GO:0061603">
    <property type="term" value="F:molybdenum cofactor guanylyltransferase activity"/>
    <property type="evidence" value="ECO:0007669"/>
    <property type="project" value="UniProtKB-EC"/>
</dbReference>
<keyword evidence="7 8" id="KW-0501">Molybdenum cofactor biosynthesis</keyword>
<keyword evidence="2 8" id="KW-0808">Transferase</keyword>
<evidence type="ECO:0000256" key="3">
    <source>
        <dbReference type="ARBA" id="ARBA00022723"/>
    </source>
</evidence>
<comment type="caution">
    <text evidence="8">Lacks conserved residue(s) required for the propagation of feature annotation.</text>
</comment>
<dbReference type="OrthoDB" id="9788394at2"/>
<protein>
    <recommendedName>
        <fullName evidence="8">Probable molybdenum cofactor guanylyltransferase</fullName>
        <shortName evidence="8">MoCo guanylyltransferase</shortName>
        <ecNumber evidence="8">2.7.7.77</ecNumber>
    </recommendedName>
    <alternativeName>
        <fullName evidence="8">GTP:molybdopterin guanylyltransferase</fullName>
    </alternativeName>
    <alternativeName>
        <fullName evidence="8">Mo-MPT guanylyltransferase</fullName>
    </alternativeName>
    <alternativeName>
        <fullName evidence="8">Molybdopterin guanylyltransferase</fullName>
    </alternativeName>
    <alternativeName>
        <fullName evidence="8">Molybdopterin-guanine dinucleotide synthase</fullName>
        <shortName evidence="8">MGD synthase</shortName>
    </alternativeName>
</protein>
<dbReference type="HAMAP" id="MF_00316">
    <property type="entry name" value="MobA"/>
    <property type="match status" value="1"/>
</dbReference>
<feature type="binding site" evidence="8">
    <location>
        <begin position="10"/>
        <end position="12"/>
    </location>
    <ligand>
        <name>GTP</name>
        <dbReference type="ChEBI" id="CHEBI:37565"/>
    </ligand>
</feature>
<dbReference type="EMBL" id="LT669839">
    <property type="protein sequence ID" value="SHD78185.1"/>
    <property type="molecule type" value="Genomic_DNA"/>
</dbReference>
<comment type="cofactor">
    <cofactor evidence="8">
        <name>Mg(2+)</name>
        <dbReference type="ChEBI" id="CHEBI:18420"/>
    </cofactor>
</comment>
<comment type="similarity">
    <text evidence="8">Belongs to the MobA family.</text>
</comment>
<evidence type="ECO:0000256" key="4">
    <source>
        <dbReference type="ARBA" id="ARBA00022741"/>
    </source>
</evidence>
<evidence type="ECO:0000256" key="7">
    <source>
        <dbReference type="ARBA" id="ARBA00023150"/>
    </source>
</evidence>
<dbReference type="InterPro" id="IPR013482">
    <property type="entry name" value="Molybde_CF_guanTrfase"/>
</dbReference>
<keyword evidence="5 8" id="KW-0460">Magnesium</keyword>
<feature type="binding site" evidence="8">
    <location>
        <position position="96"/>
    </location>
    <ligand>
        <name>Mg(2+)</name>
        <dbReference type="ChEBI" id="CHEBI:18420"/>
    </ligand>
</feature>
<keyword evidence="10" id="KW-0548">Nucleotidyltransferase</keyword>
<dbReference type="EC" id="2.7.7.77" evidence="8"/>
<evidence type="ECO:0000313" key="11">
    <source>
        <dbReference type="Proteomes" id="UP000245423"/>
    </source>
</evidence>
<dbReference type="PANTHER" id="PTHR19136">
    <property type="entry name" value="MOLYBDENUM COFACTOR GUANYLYLTRANSFERASE"/>
    <property type="match status" value="1"/>
</dbReference>
<evidence type="ECO:0000313" key="10">
    <source>
        <dbReference type="EMBL" id="SHD78185.1"/>
    </source>
</evidence>
<feature type="binding site" evidence="8">
    <location>
        <position position="96"/>
    </location>
    <ligand>
        <name>GTP</name>
        <dbReference type="ChEBI" id="CHEBI:37565"/>
    </ligand>
</feature>
<evidence type="ECO:0000256" key="2">
    <source>
        <dbReference type="ARBA" id="ARBA00022679"/>
    </source>
</evidence>
<keyword evidence="4 8" id="KW-0547">Nucleotide-binding</keyword>
<dbReference type="Proteomes" id="UP000245423">
    <property type="component" value="Chromosome 1"/>
</dbReference>
<comment type="subcellular location">
    <subcellularLocation>
        <location evidence="8">Cytoplasm</location>
    </subcellularLocation>
</comment>
<dbReference type="GO" id="GO:0006777">
    <property type="term" value="P:Mo-molybdopterin cofactor biosynthetic process"/>
    <property type="evidence" value="ECO:0007669"/>
    <property type="project" value="UniProtKB-KW"/>
</dbReference>
<dbReference type="Gene3D" id="3.90.550.10">
    <property type="entry name" value="Spore Coat Polysaccharide Biosynthesis Protein SpsA, Chain A"/>
    <property type="match status" value="1"/>
</dbReference>
<keyword evidence="3 8" id="KW-0479">Metal-binding</keyword>
<evidence type="ECO:0000259" key="9">
    <source>
        <dbReference type="Pfam" id="PF12804"/>
    </source>
</evidence>
<feature type="binding site" evidence="8">
    <location>
        <position position="67"/>
    </location>
    <ligand>
        <name>GTP</name>
        <dbReference type="ChEBI" id="CHEBI:37565"/>
    </ligand>
</feature>
<comment type="catalytic activity">
    <reaction evidence="8">
        <text>Mo-molybdopterin + GTP + H(+) = Mo-molybdopterin guanine dinucleotide + diphosphate</text>
        <dbReference type="Rhea" id="RHEA:34243"/>
        <dbReference type="ChEBI" id="CHEBI:15378"/>
        <dbReference type="ChEBI" id="CHEBI:33019"/>
        <dbReference type="ChEBI" id="CHEBI:37565"/>
        <dbReference type="ChEBI" id="CHEBI:71302"/>
        <dbReference type="ChEBI" id="CHEBI:71310"/>
        <dbReference type="EC" id="2.7.7.77"/>
    </reaction>
</comment>
<proteinExistence type="inferred from homology"/>
<reference evidence="10 11" key="1">
    <citation type="submission" date="2016-11" db="EMBL/GenBank/DDBJ databases">
        <authorList>
            <person name="Manzoor S."/>
        </authorList>
    </citation>
    <scope>NUCLEOTIDE SEQUENCE [LARGE SCALE GENOMIC DNA]</scope>
    <source>
        <strain evidence="10">Clostridium ultunense strain Esp</strain>
    </source>
</reference>
<keyword evidence="1 8" id="KW-0963">Cytoplasm</keyword>
<dbReference type="AlphaFoldDB" id="M1ZKX4"/>
<dbReference type="Pfam" id="PF12804">
    <property type="entry name" value="NTP_transf_3"/>
    <property type="match status" value="1"/>
</dbReference>
<feature type="domain" description="MobA-like NTP transferase" evidence="9">
    <location>
        <begin position="7"/>
        <end position="152"/>
    </location>
</feature>
<evidence type="ECO:0000256" key="5">
    <source>
        <dbReference type="ARBA" id="ARBA00022842"/>
    </source>
</evidence>
<dbReference type="GO" id="GO:0005737">
    <property type="term" value="C:cytoplasm"/>
    <property type="evidence" value="ECO:0007669"/>
    <property type="project" value="UniProtKB-SubCell"/>
</dbReference>
<organism evidence="10 11">
    <name type="scientific">[Clostridium] ultunense Esp</name>
    <dbReference type="NCBI Taxonomy" id="1288971"/>
    <lineage>
        <taxon>Bacteria</taxon>
        <taxon>Bacillati</taxon>
        <taxon>Bacillota</taxon>
        <taxon>Tissierellia</taxon>
        <taxon>Tissierellales</taxon>
        <taxon>Tepidimicrobiaceae</taxon>
        <taxon>Schnuerera</taxon>
    </lineage>
</organism>
<evidence type="ECO:0000256" key="1">
    <source>
        <dbReference type="ARBA" id="ARBA00022490"/>
    </source>
</evidence>
<dbReference type="PANTHER" id="PTHR19136:SF81">
    <property type="entry name" value="MOLYBDENUM COFACTOR GUANYLYLTRANSFERASE"/>
    <property type="match status" value="1"/>
</dbReference>
<comment type="function">
    <text evidence="8">Transfers a GMP moiety from GTP to Mo-molybdopterin (Mo-MPT) cofactor (Moco or molybdenum cofactor) to form Mo-molybdopterin guanine dinucleotide (Mo-MGD) cofactor.</text>
</comment>
<comment type="domain">
    <text evidence="8">The N-terminal domain determines nucleotide recognition and specific binding, while the C-terminal domain determines the specific binding to the target protein.</text>
</comment>
<dbReference type="InterPro" id="IPR025877">
    <property type="entry name" value="MobA-like_NTP_Trfase"/>
</dbReference>